<name>A0A495MGC5_9FLAO</name>
<dbReference type="InterPro" id="IPR016084">
    <property type="entry name" value="Haem_Oase-like_multi-hlx"/>
</dbReference>
<comment type="pathway">
    <text evidence="1">Cofactor biosynthesis; thiamine diphosphate biosynthesis.</text>
</comment>
<dbReference type="InterPro" id="IPR027574">
    <property type="entry name" value="Thiaminase_II"/>
</dbReference>
<evidence type="ECO:0000256" key="1">
    <source>
        <dbReference type="RuleBase" id="RU363093"/>
    </source>
</evidence>
<dbReference type="GO" id="GO:0009229">
    <property type="term" value="P:thiamine diphosphate biosynthetic process"/>
    <property type="evidence" value="ECO:0007669"/>
    <property type="project" value="UniProtKB-UniPathway"/>
</dbReference>
<dbReference type="GO" id="GO:0009228">
    <property type="term" value="P:thiamine biosynthetic process"/>
    <property type="evidence" value="ECO:0007669"/>
    <property type="project" value="UniProtKB-KW"/>
</dbReference>
<accession>A0A495MGC5</accession>
<dbReference type="Gene3D" id="1.20.910.10">
    <property type="entry name" value="Heme oxygenase-like"/>
    <property type="match status" value="1"/>
</dbReference>
<proteinExistence type="inferred from homology"/>
<comment type="similarity">
    <text evidence="1">Belongs to the TenA family.</text>
</comment>
<keyword evidence="4" id="KW-1185">Reference proteome</keyword>
<evidence type="ECO:0000313" key="3">
    <source>
        <dbReference type="EMBL" id="RKS25041.1"/>
    </source>
</evidence>
<feature type="domain" description="Thiaminase-2/PQQC" evidence="2">
    <location>
        <begin position="8"/>
        <end position="211"/>
    </location>
</feature>
<comment type="catalytic activity">
    <reaction evidence="1">
        <text>thiamine + H2O = 5-(2-hydroxyethyl)-4-methylthiazole + 4-amino-5-hydroxymethyl-2-methylpyrimidine + H(+)</text>
        <dbReference type="Rhea" id="RHEA:17509"/>
        <dbReference type="ChEBI" id="CHEBI:15377"/>
        <dbReference type="ChEBI" id="CHEBI:15378"/>
        <dbReference type="ChEBI" id="CHEBI:16892"/>
        <dbReference type="ChEBI" id="CHEBI:17957"/>
        <dbReference type="ChEBI" id="CHEBI:18385"/>
        <dbReference type="EC" id="3.5.99.2"/>
    </reaction>
</comment>
<evidence type="ECO:0000313" key="4">
    <source>
        <dbReference type="Proteomes" id="UP000277579"/>
    </source>
</evidence>
<dbReference type="GO" id="GO:0050334">
    <property type="term" value="F:thiaminase activity"/>
    <property type="evidence" value="ECO:0007669"/>
    <property type="project" value="UniProtKB-EC"/>
</dbReference>
<gene>
    <name evidence="3" type="ORF">CLV94_0071</name>
</gene>
<dbReference type="InterPro" id="IPR050967">
    <property type="entry name" value="Thiamine_Salvage_TenA"/>
</dbReference>
<keyword evidence="1" id="KW-0784">Thiamine biosynthesis</keyword>
<dbReference type="OrthoDB" id="34166at2"/>
<dbReference type="Pfam" id="PF03070">
    <property type="entry name" value="TENA_THI-4"/>
    <property type="match status" value="1"/>
</dbReference>
<sequence length="216" mass="24267">MTWTEHAWQAIAPIYKRIIEMPFLAELSKGTLAQERFQFYIMQDSGYLEHFGKALALLGARAAATEDALAFMRFAENALVVESLLHESYLKDFGIPDKGTLEPACHHYVHFLKSTAALDAVEIGMAAVLPCFWIYKAVGDHISKSPQAPANPYQKWIDTYGGEEFGIAVRQAIAICDRAASATTEQTRAAMTKAFITASRLEYDFWDGAYQLRMWK</sequence>
<reference evidence="3 4" key="1">
    <citation type="submission" date="2018-10" db="EMBL/GenBank/DDBJ databases">
        <title>Genomic Encyclopedia of Archaeal and Bacterial Type Strains, Phase II (KMG-II): from individual species to whole genera.</title>
        <authorList>
            <person name="Goeker M."/>
        </authorList>
    </citation>
    <scope>NUCLEOTIDE SEQUENCE [LARGE SCALE GENOMIC DNA]</scope>
    <source>
        <strain evidence="3 4">DSM 29537</strain>
    </source>
</reference>
<dbReference type="PANTHER" id="PTHR43198:SF2">
    <property type="entry name" value="SI:CH1073-67J19.1-RELATED"/>
    <property type="match status" value="1"/>
</dbReference>
<dbReference type="GO" id="GO:0005829">
    <property type="term" value="C:cytosol"/>
    <property type="evidence" value="ECO:0007669"/>
    <property type="project" value="TreeGrafter"/>
</dbReference>
<dbReference type="RefSeq" id="WP_121374482.1">
    <property type="nucleotide sequence ID" value="NZ_RBLC01000001.1"/>
</dbReference>
<dbReference type="PANTHER" id="PTHR43198">
    <property type="entry name" value="BIFUNCTIONAL TH2 PROTEIN"/>
    <property type="match status" value="1"/>
</dbReference>
<keyword evidence="1" id="KW-0378">Hydrolase</keyword>
<dbReference type="Proteomes" id="UP000277579">
    <property type="component" value="Unassembled WGS sequence"/>
</dbReference>
<evidence type="ECO:0000259" key="2">
    <source>
        <dbReference type="Pfam" id="PF03070"/>
    </source>
</evidence>
<comment type="catalytic activity">
    <reaction evidence="1">
        <text>4-amino-5-aminomethyl-2-methylpyrimidine + H2O = 4-amino-5-hydroxymethyl-2-methylpyrimidine + NH4(+)</text>
        <dbReference type="Rhea" id="RHEA:31799"/>
        <dbReference type="ChEBI" id="CHEBI:15377"/>
        <dbReference type="ChEBI" id="CHEBI:16892"/>
        <dbReference type="ChEBI" id="CHEBI:28938"/>
        <dbReference type="ChEBI" id="CHEBI:63416"/>
        <dbReference type="EC" id="3.5.99.2"/>
    </reaction>
</comment>
<comment type="caution">
    <text evidence="3">The sequence shown here is derived from an EMBL/GenBank/DDBJ whole genome shotgun (WGS) entry which is preliminary data.</text>
</comment>
<dbReference type="EMBL" id="RBLC01000001">
    <property type="protein sequence ID" value="RKS25041.1"/>
    <property type="molecule type" value="Genomic_DNA"/>
</dbReference>
<dbReference type="AlphaFoldDB" id="A0A495MGC5"/>
<dbReference type="EC" id="3.5.99.2" evidence="1"/>
<dbReference type="SUPFAM" id="SSF48613">
    <property type="entry name" value="Heme oxygenase-like"/>
    <property type="match status" value="1"/>
</dbReference>
<comment type="function">
    <text evidence="1">Catalyzes an amino-pyrimidine hydrolysis reaction at the C5' of the pyrimidine moiety of thiamine compounds, a reaction that is part of a thiamine salvage pathway.</text>
</comment>
<dbReference type="NCBIfam" id="TIGR04306">
    <property type="entry name" value="salvage_TenA"/>
    <property type="match status" value="1"/>
</dbReference>
<organism evidence="3 4">
    <name type="scientific">Flavobacterium endophyticum</name>
    <dbReference type="NCBI Taxonomy" id="1540163"/>
    <lineage>
        <taxon>Bacteria</taxon>
        <taxon>Pseudomonadati</taxon>
        <taxon>Bacteroidota</taxon>
        <taxon>Flavobacteriia</taxon>
        <taxon>Flavobacteriales</taxon>
        <taxon>Flavobacteriaceae</taxon>
        <taxon>Flavobacterium</taxon>
    </lineage>
</organism>
<dbReference type="UniPathway" id="UPA00060"/>
<protein>
    <recommendedName>
        <fullName evidence="1">Aminopyrimidine aminohydrolase</fullName>
        <ecNumber evidence="1">3.5.99.2</ecNumber>
    </recommendedName>
</protein>
<dbReference type="InterPro" id="IPR004305">
    <property type="entry name" value="Thiaminase-2/PQQC"/>
</dbReference>
<dbReference type="CDD" id="cd19365">
    <property type="entry name" value="TenA_C-like"/>
    <property type="match status" value="1"/>
</dbReference>